<dbReference type="EMBL" id="JPQZ01000035">
    <property type="protein sequence ID" value="KKO75031.1"/>
    <property type="molecule type" value="Genomic_DNA"/>
</dbReference>
<name>A0A0F9WBY1_9MICR</name>
<dbReference type="Proteomes" id="UP000034350">
    <property type="component" value="Unassembled WGS sequence"/>
</dbReference>
<evidence type="ECO:0000313" key="2">
    <source>
        <dbReference type="Proteomes" id="UP000034350"/>
    </source>
</evidence>
<dbReference type="VEuPathDB" id="MicrosporidiaDB:NCER_101142"/>
<dbReference type="RefSeq" id="XP_024330773.1">
    <property type="nucleotide sequence ID" value="XM_024475277.1"/>
</dbReference>
<dbReference type="VEuPathDB" id="MicrosporidiaDB:G9O61_00g018870"/>
<gene>
    <name evidence="1" type="ORF">AAJ76_3500023821</name>
</gene>
<dbReference type="GeneID" id="36320212"/>
<keyword evidence="2" id="KW-1185">Reference proteome</keyword>
<accession>A0A0F9WBY1</accession>
<dbReference type="AlphaFoldDB" id="A0A0F9WBY1"/>
<evidence type="ECO:0000313" key="1">
    <source>
        <dbReference type="EMBL" id="KKO75031.1"/>
    </source>
</evidence>
<proteinExistence type="predicted"/>
<organism evidence="1 2">
    <name type="scientific">Vairimorpha ceranae</name>
    <dbReference type="NCBI Taxonomy" id="40302"/>
    <lineage>
        <taxon>Eukaryota</taxon>
        <taxon>Fungi</taxon>
        <taxon>Fungi incertae sedis</taxon>
        <taxon>Microsporidia</taxon>
        <taxon>Nosematidae</taxon>
        <taxon>Vairimorpha</taxon>
    </lineage>
</organism>
<comment type="caution">
    <text evidence="1">The sequence shown here is derived from an EMBL/GenBank/DDBJ whole genome shotgun (WGS) entry which is preliminary data.</text>
</comment>
<dbReference type="VEuPathDB" id="MicrosporidiaDB:AAJ76_3500023821"/>
<reference evidence="1 2" key="1">
    <citation type="journal article" date="2015" name="Environ. Microbiol.">
        <title>Genome analyses suggest the presence of polyploidy and recent human-driven expansions in eight global populations of the honeybee pathogen Nosema ceranae.</title>
        <authorList>
            <person name="Pelin A."/>
            <person name="Selman M."/>
            <person name="Aris-Brosou S."/>
            <person name="Farinelli L."/>
            <person name="Corradi N."/>
        </authorList>
    </citation>
    <scope>NUCLEOTIDE SEQUENCE [LARGE SCALE GENOMIC DNA]</scope>
    <source>
        <strain evidence="1 2">PA08 1199</strain>
    </source>
</reference>
<protein>
    <submittedName>
        <fullName evidence="1">Uncharacterized protein</fullName>
    </submittedName>
</protein>
<sequence>MKNDILTWLSEYDEDCMSFIKYLIEKYNIAGQVLKILLDICIEDLDTKERAALEITKYFIDDTTYLSLVSDFWNDLPQASRELILGLDSYPKIYGFLNYLQCNSKNNVEPALRRYCNYIVYCDIIESTYNIDTITTFTKLISLNKDVCDFLGQYLYDKHFCRINEGKSLILIYCYFDILKLNDSDLNNLYTNISLIHTSIACKLINKLYFKYQYNVEKVIKYYDPLLNCTDKEILEQVVIFWNSAIDITNAKKVFNNLFYKAHIEESIYFLLEKISEKFYVALSSKKNDLVKKDYKMMTHMYLFTISDLFKLINTTNFDDVAPLIQKLINKQFICLLPYIGEILVGCIINIKKHLEIAISIIHKLDEEPPYNVNTEVWNLYLNVYKRDIKKCKEEIYLFIANDLKNLDFYEKVKLLKILKNFYRNNNEIINLLEIHKKCRNEYKKYKFDLEIASHINHDTDLSLIRKSNTYISKLQNLY</sequence>